<feature type="non-terminal residue" evidence="1">
    <location>
        <position position="1"/>
    </location>
</feature>
<sequence>KHNPYKEKVKELETKIHEQYKTIEDLKKQVKNKENNQEPKFTCYNCQKEQAISLLVLKIPDKGPLYLEQIIYEYIPATDTTEELKKTLASGGYGLLASPIAKHYFDRYQYRTFEPHEDVFVATFKTNVINVIVEVRKKEYFKNYDNTKIDTGNVKNIGSNNQQTNEQKQINSQSVPIFSNVDLTSGQFGGFQRQQQLANKQTEQGQNIQSGNFNKTTSRQNLTSKEYYRQNKDANVSITKQDAYELNSRLRILLKKTEKEYKKLPDTSNRKPRIALRLQIAEGATKAYGKEDLNLPSVQEFRARVNGEVEGYQKVIGDKPEQLMICLLGPPGLGKSYISQSLAKALNRGFHIISMNGKQSASIIYGTDISNPGAEAGEIVKAISKREDRACVIFFDELEKAGKDAKRAVGNPTDRTVNKDFKDDFFDFPTPLNEIIYLVAINYPEDLPDFVRDRFRVIEVPPLPYEQRLEVVRLVLRGKLKPLNNAFQTIYGKKELDKGDADRKRPPCPYASDRNKEHRENCECFMANLDKQGIYPLLNNLGGDKTLAFRCDRLLKNKIIGESSSLFNDLLICELEYRQMLKFKDLLGELADNLINQTNLDNQQQENILADIKKLREGKINQAICSENITDGKPFFQLGAIKEDSERGLAVATQNRKGFGLNNPYLGVVNFHQKHFRFYRVKGLQQITNRELIRELETRIKNQQIKGEEMFWLLEIRKKQRLAEYEAATNDPDENEELED</sequence>
<dbReference type="EMBL" id="CAJVPW010006016">
    <property type="protein sequence ID" value="CAG8563540.1"/>
    <property type="molecule type" value="Genomic_DNA"/>
</dbReference>
<accession>A0ACA9M274</accession>
<evidence type="ECO:0000313" key="1">
    <source>
        <dbReference type="EMBL" id="CAG8563540.1"/>
    </source>
</evidence>
<keyword evidence="2" id="KW-1185">Reference proteome</keyword>
<dbReference type="Proteomes" id="UP000789366">
    <property type="component" value="Unassembled WGS sequence"/>
</dbReference>
<reference evidence="1" key="1">
    <citation type="submission" date="2021-06" db="EMBL/GenBank/DDBJ databases">
        <authorList>
            <person name="Kallberg Y."/>
            <person name="Tangrot J."/>
            <person name="Rosling A."/>
        </authorList>
    </citation>
    <scope>NUCLEOTIDE SEQUENCE</scope>
    <source>
        <strain evidence="1">28 12/20/2015</strain>
    </source>
</reference>
<protein>
    <submittedName>
        <fullName evidence="1">4787_t:CDS:1</fullName>
    </submittedName>
</protein>
<evidence type="ECO:0000313" key="2">
    <source>
        <dbReference type="Proteomes" id="UP000789366"/>
    </source>
</evidence>
<organism evidence="1 2">
    <name type="scientific">Cetraspora pellucida</name>
    <dbReference type="NCBI Taxonomy" id="1433469"/>
    <lineage>
        <taxon>Eukaryota</taxon>
        <taxon>Fungi</taxon>
        <taxon>Fungi incertae sedis</taxon>
        <taxon>Mucoromycota</taxon>
        <taxon>Glomeromycotina</taxon>
        <taxon>Glomeromycetes</taxon>
        <taxon>Diversisporales</taxon>
        <taxon>Gigasporaceae</taxon>
        <taxon>Cetraspora</taxon>
    </lineage>
</organism>
<name>A0ACA9M274_9GLOM</name>
<gene>
    <name evidence="1" type="ORF">SPELUC_LOCUS5704</name>
</gene>
<proteinExistence type="predicted"/>
<comment type="caution">
    <text evidence="1">The sequence shown here is derived from an EMBL/GenBank/DDBJ whole genome shotgun (WGS) entry which is preliminary data.</text>
</comment>